<evidence type="ECO:0000313" key="1">
    <source>
        <dbReference type="EMBL" id="RBO90479.1"/>
    </source>
</evidence>
<protein>
    <submittedName>
        <fullName evidence="1">Uncharacterized protein</fullName>
    </submittedName>
</protein>
<dbReference type="EMBL" id="QNRH01000013">
    <property type="protein sequence ID" value="RBO90479.1"/>
    <property type="molecule type" value="Genomic_DNA"/>
</dbReference>
<dbReference type="Proteomes" id="UP000252893">
    <property type="component" value="Unassembled WGS sequence"/>
</dbReference>
<accession>A0A366DLW3</accession>
<comment type="caution">
    <text evidence="1">The sequence shown here is derived from an EMBL/GenBank/DDBJ whole genome shotgun (WGS) entry which is preliminary data.</text>
</comment>
<keyword evidence="2" id="KW-1185">Reference proteome</keyword>
<dbReference type="AlphaFoldDB" id="A0A366DLW3"/>
<dbReference type="OrthoDB" id="9983728at2"/>
<dbReference type="RefSeq" id="WP_147245658.1">
    <property type="nucleotide sequence ID" value="NZ_JBHEEG010000005.1"/>
</dbReference>
<gene>
    <name evidence="1" type="ORF">DFR47_11340</name>
</gene>
<reference evidence="1 2" key="1">
    <citation type="submission" date="2018-06" db="EMBL/GenBank/DDBJ databases">
        <title>Genomic Encyclopedia of Type Strains, Phase IV (KMG-IV): sequencing the most valuable type-strain genomes for metagenomic binning, comparative biology and taxonomic classification.</title>
        <authorList>
            <person name="Goeker M."/>
        </authorList>
    </citation>
    <scope>NUCLEOTIDE SEQUENCE [LARGE SCALE GENOMIC DNA]</scope>
    <source>
        <strain evidence="1 2">DSM 25619</strain>
    </source>
</reference>
<proteinExistence type="predicted"/>
<organism evidence="1 2">
    <name type="scientific">Pseudochrobactrum asaccharolyticum</name>
    <dbReference type="NCBI Taxonomy" id="354351"/>
    <lineage>
        <taxon>Bacteria</taxon>
        <taxon>Pseudomonadati</taxon>
        <taxon>Pseudomonadota</taxon>
        <taxon>Alphaproteobacteria</taxon>
        <taxon>Hyphomicrobiales</taxon>
        <taxon>Brucellaceae</taxon>
        <taxon>Pseudochrobactrum</taxon>
    </lineage>
</organism>
<evidence type="ECO:0000313" key="2">
    <source>
        <dbReference type="Proteomes" id="UP000252893"/>
    </source>
</evidence>
<name>A0A366DLW3_9HYPH</name>
<sequence length="112" mass="12067">MMNNQKRAASVSEFLTAFISDQGLDGEDPETIAGDLICNIMHWVAQHLEAETGQMLAMRAVQSGIGHYATEAHIDYSAAIVDEIGPDALVSITVNCNGETWHASTGNDPYIC</sequence>